<keyword evidence="5 12" id="KW-0285">Flavoprotein</keyword>
<dbReference type="AlphaFoldDB" id="A0A366KC71"/>
<comment type="pathway">
    <text evidence="10">Amino-acid biosynthesis; L-methionine biosynthesis via de novo pathway.</text>
</comment>
<comment type="cofactor">
    <cofactor evidence="1 12">
        <name>FAD</name>
        <dbReference type="ChEBI" id="CHEBI:57692"/>
    </cofactor>
</comment>
<dbReference type="GO" id="GO:0106312">
    <property type="term" value="F:methylenetetrahydrofolate reductase (NADH) activity"/>
    <property type="evidence" value="ECO:0007669"/>
    <property type="project" value="UniProtKB-EC"/>
</dbReference>
<dbReference type="InterPro" id="IPR003171">
    <property type="entry name" value="Mehydrof_redctse-like"/>
</dbReference>
<evidence type="ECO:0000256" key="9">
    <source>
        <dbReference type="ARBA" id="ARBA00023167"/>
    </source>
</evidence>
<evidence type="ECO:0000256" key="2">
    <source>
        <dbReference type="ARBA" id="ARBA00004777"/>
    </source>
</evidence>
<dbReference type="GO" id="GO:0035999">
    <property type="term" value="P:tetrahydrofolate interconversion"/>
    <property type="evidence" value="ECO:0007669"/>
    <property type="project" value="UniProtKB-UniPathway"/>
</dbReference>
<evidence type="ECO:0000256" key="11">
    <source>
        <dbReference type="ARBA" id="ARBA00048628"/>
    </source>
</evidence>
<keyword evidence="8" id="KW-0520">NAD</keyword>
<dbReference type="InterPro" id="IPR004620">
    <property type="entry name" value="MTHF_reductase_bac"/>
</dbReference>
<dbReference type="Gene3D" id="3.20.20.220">
    <property type="match status" value="1"/>
</dbReference>
<reference evidence="13 14" key="1">
    <citation type="submission" date="2017-10" db="EMBL/GenBank/DDBJ databases">
        <title>Bifidobacterium xylocopum sp. nov. and Bifidobacterium aemilianum sp. nov., from the carpenter bee (Xylocopa violacea) digestive tract.</title>
        <authorList>
            <person name="Alberoni D."/>
            <person name="Baffoni L."/>
            <person name="Di Gioia D."/>
            <person name="Gaggia F."/>
            <person name="Biavati B."/>
        </authorList>
    </citation>
    <scope>NUCLEOTIDE SEQUENCE [LARGE SCALE GENOMIC DNA]</scope>
    <source>
        <strain evidence="13 14">XV2</strain>
    </source>
</reference>
<keyword evidence="7 12" id="KW-0560">Oxidoreductase</keyword>
<evidence type="ECO:0000313" key="14">
    <source>
        <dbReference type="Proteomes" id="UP000252345"/>
    </source>
</evidence>
<evidence type="ECO:0000256" key="10">
    <source>
        <dbReference type="ARBA" id="ARBA00034478"/>
    </source>
</evidence>
<keyword evidence="14" id="KW-1185">Reference proteome</keyword>
<accession>A0A366KC71</accession>
<dbReference type="RefSeq" id="WP_113853530.1">
    <property type="nucleotide sequence ID" value="NZ_PDCH01000007.1"/>
</dbReference>
<sequence length="285" mass="30950">MHRPIFSLEVFPPKRNAAVGTIYDTLDGMEGLKPDFISVTYGTGRQADRTATARICRTILQEYGIPAVAHLTAQYADRQVVDAALDMFERAGVTAVLPLRGDAIEGRRPAGVFKHASDLIAYVHAAKPDMAIFAACYPETHPEAVSPESDVRYLKAKVDAGAGHLISQLFYDNAQFLTFLDHARAAGINVPIEAGIMPITRVGQVRRMSDTCGSRIPPAVERILDKWGNDAEALREAGIIYASEQIAGLLAEGVDGIHLYSMNQPVVIRRIWRNIAPLFVGGAAA</sequence>
<comment type="caution">
    <text evidence="13">The sequence shown here is derived from an EMBL/GenBank/DDBJ whole genome shotgun (WGS) entry which is preliminary data.</text>
</comment>
<evidence type="ECO:0000256" key="12">
    <source>
        <dbReference type="RuleBase" id="RU003862"/>
    </source>
</evidence>
<dbReference type="GO" id="GO:0005829">
    <property type="term" value="C:cytosol"/>
    <property type="evidence" value="ECO:0007669"/>
    <property type="project" value="InterPro"/>
</dbReference>
<dbReference type="GO" id="GO:0009086">
    <property type="term" value="P:methionine biosynthetic process"/>
    <property type="evidence" value="ECO:0007669"/>
    <property type="project" value="UniProtKB-KW"/>
</dbReference>
<evidence type="ECO:0000313" key="13">
    <source>
        <dbReference type="EMBL" id="RBP99320.1"/>
    </source>
</evidence>
<evidence type="ECO:0000256" key="1">
    <source>
        <dbReference type="ARBA" id="ARBA00001974"/>
    </source>
</evidence>
<dbReference type="Proteomes" id="UP000252345">
    <property type="component" value="Unassembled WGS sequence"/>
</dbReference>
<comment type="catalytic activity">
    <reaction evidence="11">
        <text>(6S)-5-methyl-5,6,7,8-tetrahydrofolate + NAD(+) = (6R)-5,10-methylene-5,6,7,8-tetrahydrofolate + NADH + H(+)</text>
        <dbReference type="Rhea" id="RHEA:19821"/>
        <dbReference type="ChEBI" id="CHEBI:15378"/>
        <dbReference type="ChEBI" id="CHEBI:15636"/>
        <dbReference type="ChEBI" id="CHEBI:18608"/>
        <dbReference type="ChEBI" id="CHEBI:57540"/>
        <dbReference type="ChEBI" id="CHEBI:57945"/>
        <dbReference type="EC" id="1.5.1.54"/>
    </reaction>
    <physiologicalReaction direction="right-to-left" evidence="11">
        <dbReference type="Rhea" id="RHEA:19823"/>
    </physiologicalReaction>
</comment>
<gene>
    <name evidence="13" type="primary">metF</name>
    <name evidence="13" type="ORF">CRD59_04690</name>
</gene>
<keyword evidence="9" id="KW-0486">Methionine biosynthesis</keyword>
<evidence type="ECO:0000256" key="4">
    <source>
        <dbReference type="ARBA" id="ARBA00022605"/>
    </source>
</evidence>
<evidence type="ECO:0000256" key="8">
    <source>
        <dbReference type="ARBA" id="ARBA00023027"/>
    </source>
</evidence>
<evidence type="ECO:0000256" key="3">
    <source>
        <dbReference type="ARBA" id="ARBA00006743"/>
    </source>
</evidence>
<dbReference type="SUPFAM" id="SSF51730">
    <property type="entry name" value="FAD-linked oxidoreductase"/>
    <property type="match status" value="1"/>
</dbReference>
<organism evidence="13 14">
    <name type="scientific">Bifidobacterium xylocopae</name>
    <dbReference type="NCBI Taxonomy" id="2493119"/>
    <lineage>
        <taxon>Bacteria</taxon>
        <taxon>Bacillati</taxon>
        <taxon>Actinomycetota</taxon>
        <taxon>Actinomycetes</taxon>
        <taxon>Bifidobacteriales</taxon>
        <taxon>Bifidobacteriaceae</taxon>
        <taxon>Bifidobacterium</taxon>
    </lineage>
</organism>
<dbReference type="CDD" id="cd00537">
    <property type="entry name" value="MTHFR"/>
    <property type="match status" value="1"/>
</dbReference>
<dbReference type="OrthoDB" id="9812555at2"/>
<dbReference type="PANTHER" id="PTHR45754">
    <property type="entry name" value="METHYLENETETRAHYDROFOLATE REDUCTASE"/>
    <property type="match status" value="1"/>
</dbReference>
<proteinExistence type="inferred from homology"/>
<keyword evidence="4" id="KW-0028">Amino-acid biosynthesis</keyword>
<dbReference type="Pfam" id="PF02219">
    <property type="entry name" value="MTHFR"/>
    <property type="match status" value="1"/>
</dbReference>
<comment type="similarity">
    <text evidence="3 12">Belongs to the methylenetetrahydrofolate reductase family.</text>
</comment>
<keyword evidence="6 12" id="KW-0274">FAD</keyword>
<evidence type="ECO:0000256" key="6">
    <source>
        <dbReference type="ARBA" id="ARBA00022827"/>
    </source>
</evidence>
<evidence type="ECO:0000256" key="7">
    <source>
        <dbReference type="ARBA" id="ARBA00023002"/>
    </source>
</evidence>
<dbReference type="UniPathway" id="UPA00193"/>
<dbReference type="PANTHER" id="PTHR45754:SF3">
    <property type="entry name" value="METHYLENETETRAHYDROFOLATE REDUCTASE (NADPH)"/>
    <property type="match status" value="1"/>
</dbReference>
<protein>
    <recommendedName>
        <fullName evidence="12">Methylenetetrahydrofolate reductase</fullName>
        <ecNumber evidence="12">1.5.1.54</ecNumber>
    </recommendedName>
</protein>
<comment type="pathway">
    <text evidence="2 12">One-carbon metabolism; tetrahydrofolate interconversion.</text>
</comment>
<dbReference type="NCBIfam" id="TIGR00676">
    <property type="entry name" value="fadh2"/>
    <property type="match status" value="1"/>
</dbReference>
<evidence type="ECO:0000256" key="5">
    <source>
        <dbReference type="ARBA" id="ARBA00022630"/>
    </source>
</evidence>
<dbReference type="InterPro" id="IPR029041">
    <property type="entry name" value="FAD-linked_oxidoreductase-like"/>
</dbReference>
<name>A0A366KC71_9BIFI</name>
<dbReference type="EMBL" id="PDCH01000007">
    <property type="protein sequence ID" value="RBP99320.1"/>
    <property type="molecule type" value="Genomic_DNA"/>
</dbReference>
<dbReference type="EC" id="1.5.1.54" evidence="12"/>
<dbReference type="GO" id="GO:0071949">
    <property type="term" value="F:FAD binding"/>
    <property type="evidence" value="ECO:0007669"/>
    <property type="project" value="TreeGrafter"/>
</dbReference>